<dbReference type="InterPro" id="IPR011761">
    <property type="entry name" value="ATP-grasp"/>
</dbReference>
<keyword evidence="2 3" id="KW-0547">Nucleotide-binding</keyword>
<dbReference type="AlphaFoldDB" id="A0A2N8KJL6"/>
<dbReference type="PIRSF" id="PIRSF001554">
    <property type="entry name" value="SucCS_beta"/>
    <property type="match status" value="1"/>
</dbReference>
<evidence type="ECO:0000313" key="6">
    <source>
        <dbReference type="Proteomes" id="UP000235994"/>
    </source>
</evidence>
<proteinExistence type="predicted"/>
<dbReference type="PANTHER" id="PTHR11815:SF10">
    <property type="entry name" value="SUCCINATE--COA LIGASE [GDP-FORMING] SUBUNIT BETA, MITOCHONDRIAL"/>
    <property type="match status" value="1"/>
</dbReference>
<dbReference type="Gene3D" id="3.30.1490.20">
    <property type="entry name" value="ATP-grasp fold, A domain"/>
    <property type="match status" value="1"/>
</dbReference>
<dbReference type="SUPFAM" id="SSF56059">
    <property type="entry name" value="Glutathione synthetase ATP-binding domain-like"/>
    <property type="match status" value="1"/>
</dbReference>
<keyword evidence="1" id="KW-0436">Ligase</keyword>
<dbReference type="GO" id="GO:0042709">
    <property type="term" value="C:succinate-CoA ligase complex"/>
    <property type="evidence" value="ECO:0007669"/>
    <property type="project" value="TreeGrafter"/>
</dbReference>
<accession>A0A2N8KJL6</accession>
<dbReference type="EMBL" id="POQS01000003">
    <property type="protein sequence ID" value="PND33615.1"/>
    <property type="molecule type" value="Genomic_DNA"/>
</dbReference>
<organism evidence="5 6">
    <name type="scientific">Achromobacter pulmonis</name>
    <dbReference type="NCBI Taxonomy" id="1389932"/>
    <lineage>
        <taxon>Bacteria</taxon>
        <taxon>Pseudomonadati</taxon>
        <taxon>Pseudomonadota</taxon>
        <taxon>Betaproteobacteria</taxon>
        <taxon>Burkholderiales</taxon>
        <taxon>Alcaligenaceae</taxon>
        <taxon>Achromobacter</taxon>
    </lineage>
</organism>
<evidence type="ECO:0000256" key="2">
    <source>
        <dbReference type="ARBA" id="ARBA00022741"/>
    </source>
</evidence>
<keyword evidence="6" id="KW-1185">Reference proteome</keyword>
<protein>
    <recommendedName>
        <fullName evidence="4">ATP-grasp domain-containing protein</fullName>
    </recommendedName>
</protein>
<dbReference type="Gene3D" id="3.40.50.261">
    <property type="entry name" value="Succinyl-CoA synthetase domains"/>
    <property type="match status" value="1"/>
</dbReference>
<dbReference type="InterPro" id="IPR013650">
    <property type="entry name" value="ATP-grasp_succ-CoA_synth-type"/>
</dbReference>
<dbReference type="GO" id="GO:0005524">
    <property type="term" value="F:ATP binding"/>
    <property type="evidence" value="ECO:0007669"/>
    <property type="project" value="UniProtKB-UniRule"/>
</dbReference>
<dbReference type="GO" id="GO:0046872">
    <property type="term" value="F:metal ion binding"/>
    <property type="evidence" value="ECO:0007669"/>
    <property type="project" value="InterPro"/>
</dbReference>
<gene>
    <name evidence="5" type="ORF">C1I89_14180</name>
</gene>
<evidence type="ECO:0000256" key="3">
    <source>
        <dbReference type="PROSITE-ProRule" id="PRU00409"/>
    </source>
</evidence>
<name>A0A2N8KJL6_9BURK</name>
<dbReference type="SUPFAM" id="SSF52210">
    <property type="entry name" value="Succinyl-CoA synthetase domains"/>
    <property type="match status" value="1"/>
</dbReference>
<evidence type="ECO:0000256" key="1">
    <source>
        <dbReference type="ARBA" id="ARBA00022598"/>
    </source>
</evidence>
<evidence type="ECO:0000313" key="5">
    <source>
        <dbReference type="EMBL" id="PND33615.1"/>
    </source>
</evidence>
<sequence>MLLLEVDGKALLARAGIAVPAGVLDEGGAAPDLPGAGPWIAKAQVPVGGRGKAGGVLPVASAGDLPPVRAALLGKRIKGFETPEILIEQACAGEEHYLALMLDAAAGGARLIYSPFGGIDIESRQAGADGYNAVTPLEAPALARAVHEMAATAPASHRAAILAAGLALAELFLARQLLLAEINPLFALPDGSVLAGDAKVVIDMNTLAQQPEIVALLRARQHRYPDGWRKHSEDFDFVEIDPAGQIGLVTTGAGLSMMLIDEMVRRGLAPYNFCDVRTGQMRGSPERLLRIFDWLRAAGSVRVLLVNVFAGITDLAEFTQLLVTALRARPDWRVPIVARLVGNGEAAARRIIDANPDLALCFEPDLERALDQVQVLLARQAAGKESAHAV</sequence>
<dbReference type="RefSeq" id="WP_102773396.1">
    <property type="nucleotide sequence ID" value="NZ_POQS01000003.1"/>
</dbReference>
<dbReference type="Proteomes" id="UP000235994">
    <property type="component" value="Unassembled WGS sequence"/>
</dbReference>
<dbReference type="InterPro" id="IPR013815">
    <property type="entry name" value="ATP_grasp_subdomain_1"/>
</dbReference>
<dbReference type="GO" id="GO:0006099">
    <property type="term" value="P:tricarboxylic acid cycle"/>
    <property type="evidence" value="ECO:0007669"/>
    <property type="project" value="InterPro"/>
</dbReference>
<dbReference type="InterPro" id="IPR016102">
    <property type="entry name" value="Succinyl-CoA_synth-like"/>
</dbReference>
<dbReference type="InterPro" id="IPR005809">
    <property type="entry name" value="Succ_CoA_ligase-like_bsu"/>
</dbReference>
<feature type="domain" description="ATP-grasp" evidence="4">
    <location>
        <begin position="9"/>
        <end position="215"/>
    </location>
</feature>
<dbReference type="GO" id="GO:0004775">
    <property type="term" value="F:succinate-CoA ligase (ADP-forming) activity"/>
    <property type="evidence" value="ECO:0007669"/>
    <property type="project" value="TreeGrafter"/>
</dbReference>
<dbReference type="Gene3D" id="3.30.470.20">
    <property type="entry name" value="ATP-grasp fold, B domain"/>
    <property type="match status" value="1"/>
</dbReference>
<comment type="caution">
    <text evidence="5">The sequence shown here is derived from an EMBL/GenBank/DDBJ whole genome shotgun (WGS) entry which is preliminary data.</text>
</comment>
<dbReference type="PANTHER" id="PTHR11815">
    <property type="entry name" value="SUCCINYL-COA SYNTHETASE BETA CHAIN"/>
    <property type="match status" value="1"/>
</dbReference>
<dbReference type="PROSITE" id="PS50975">
    <property type="entry name" value="ATP_GRASP"/>
    <property type="match status" value="1"/>
</dbReference>
<dbReference type="GO" id="GO:0006104">
    <property type="term" value="P:succinyl-CoA metabolic process"/>
    <property type="evidence" value="ECO:0007669"/>
    <property type="project" value="TreeGrafter"/>
</dbReference>
<reference evidence="5 6" key="1">
    <citation type="submission" date="2018-01" db="EMBL/GenBank/DDBJ databases">
        <title>The draft genome of an aniline degradation strain ANB-1.</title>
        <authorList>
            <person name="Zhang L."/>
            <person name="Jiang J."/>
        </authorList>
    </citation>
    <scope>NUCLEOTIDE SEQUENCE [LARGE SCALE GENOMIC DNA]</scope>
    <source>
        <strain evidence="5 6">ANB-1</strain>
    </source>
</reference>
<dbReference type="Pfam" id="PF08442">
    <property type="entry name" value="ATP-grasp_2"/>
    <property type="match status" value="1"/>
</dbReference>
<keyword evidence="3" id="KW-0067">ATP-binding</keyword>
<evidence type="ECO:0000259" key="4">
    <source>
        <dbReference type="PROSITE" id="PS50975"/>
    </source>
</evidence>